<proteinExistence type="predicted"/>
<name>A0A6A5UCS3_9PLEO</name>
<dbReference type="AlphaFoldDB" id="A0A6A5UCS3"/>
<organism evidence="2 3">
    <name type="scientific">Byssothecium circinans</name>
    <dbReference type="NCBI Taxonomy" id="147558"/>
    <lineage>
        <taxon>Eukaryota</taxon>
        <taxon>Fungi</taxon>
        <taxon>Dikarya</taxon>
        <taxon>Ascomycota</taxon>
        <taxon>Pezizomycotina</taxon>
        <taxon>Dothideomycetes</taxon>
        <taxon>Pleosporomycetidae</taxon>
        <taxon>Pleosporales</taxon>
        <taxon>Massarineae</taxon>
        <taxon>Massarinaceae</taxon>
        <taxon>Byssothecium</taxon>
    </lineage>
</organism>
<gene>
    <name evidence="2" type="ORF">CC80DRAFT_499873</name>
</gene>
<accession>A0A6A5UCS3</accession>
<sequence length="357" mass="40843">MSKRQAATAESSHGAKKSNPESQDTTFAKWVTPMNEDNFQTMLRDASQSQREITAAECRALVLTLKTFKPPGREWPYTDGAPYPYNSVPVTKFGTWGCLNHQCRIGPITREAYNYAHHMGFEFNEKAPQDKAMYKTWKENLREEHKELASGYEFQFDNKEQVGWFANLLTDFTCQNETIVNAKGVLLGAGKCGWTRAPYSTYPNEAVSEAPGGLDSAPPSSRELADYFTQSSMSDFAEHFGRNTWPCLRCSFAVEDLENNHPDVQELRAYVFHRDSRYMRCKLWMQGQLGMFHNKQRVYWVNANSMGSTCTNRRYGRGPKSRDEICGGVRGQFFNFERVEEQLSFDLAKHASLPDRT</sequence>
<reference evidence="2" key="1">
    <citation type="journal article" date="2020" name="Stud. Mycol.">
        <title>101 Dothideomycetes genomes: a test case for predicting lifestyles and emergence of pathogens.</title>
        <authorList>
            <person name="Haridas S."/>
            <person name="Albert R."/>
            <person name="Binder M."/>
            <person name="Bloem J."/>
            <person name="Labutti K."/>
            <person name="Salamov A."/>
            <person name="Andreopoulos B."/>
            <person name="Baker S."/>
            <person name="Barry K."/>
            <person name="Bills G."/>
            <person name="Bluhm B."/>
            <person name="Cannon C."/>
            <person name="Castanera R."/>
            <person name="Culley D."/>
            <person name="Daum C."/>
            <person name="Ezra D."/>
            <person name="Gonzalez J."/>
            <person name="Henrissat B."/>
            <person name="Kuo A."/>
            <person name="Liang C."/>
            <person name="Lipzen A."/>
            <person name="Lutzoni F."/>
            <person name="Magnuson J."/>
            <person name="Mondo S."/>
            <person name="Nolan M."/>
            <person name="Ohm R."/>
            <person name="Pangilinan J."/>
            <person name="Park H.-J."/>
            <person name="Ramirez L."/>
            <person name="Alfaro M."/>
            <person name="Sun H."/>
            <person name="Tritt A."/>
            <person name="Yoshinaga Y."/>
            <person name="Zwiers L.-H."/>
            <person name="Turgeon B."/>
            <person name="Goodwin S."/>
            <person name="Spatafora J."/>
            <person name="Crous P."/>
            <person name="Grigoriev I."/>
        </authorList>
    </citation>
    <scope>NUCLEOTIDE SEQUENCE</scope>
    <source>
        <strain evidence="2">CBS 675.92</strain>
    </source>
</reference>
<evidence type="ECO:0000313" key="2">
    <source>
        <dbReference type="EMBL" id="KAF1962504.1"/>
    </source>
</evidence>
<protein>
    <submittedName>
        <fullName evidence="2">Uncharacterized protein</fullName>
    </submittedName>
</protein>
<dbReference type="EMBL" id="ML976979">
    <property type="protein sequence ID" value="KAF1962504.1"/>
    <property type="molecule type" value="Genomic_DNA"/>
</dbReference>
<dbReference type="Proteomes" id="UP000800035">
    <property type="component" value="Unassembled WGS sequence"/>
</dbReference>
<evidence type="ECO:0000313" key="3">
    <source>
        <dbReference type="Proteomes" id="UP000800035"/>
    </source>
</evidence>
<feature type="region of interest" description="Disordered" evidence="1">
    <location>
        <begin position="1"/>
        <end position="27"/>
    </location>
</feature>
<keyword evidence="3" id="KW-1185">Reference proteome</keyword>
<evidence type="ECO:0000256" key="1">
    <source>
        <dbReference type="SAM" id="MobiDB-lite"/>
    </source>
</evidence>